<dbReference type="Proteomes" id="UP000307706">
    <property type="component" value="Unassembled WGS sequence"/>
</dbReference>
<dbReference type="Gene3D" id="1.25.40.10">
    <property type="entry name" value="Tetratricopeptide repeat domain"/>
    <property type="match status" value="1"/>
</dbReference>
<name>A0A5S3XV00_9GAMM</name>
<dbReference type="InterPro" id="IPR011990">
    <property type="entry name" value="TPR-like_helical_dom_sf"/>
</dbReference>
<evidence type="ECO:0000256" key="1">
    <source>
        <dbReference type="SAM" id="SignalP"/>
    </source>
</evidence>
<keyword evidence="1" id="KW-0732">Signal</keyword>
<accession>A0A5S3XV00</accession>
<dbReference type="AlphaFoldDB" id="A0A5S3XV00"/>
<dbReference type="Pfam" id="PF13424">
    <property type="entry name" value="TPR_12"/>
    <property type="match status" value="1"/>
</dbReference>
<proteinExistence type="predicted"/>
<dbReference type="OrthoDB" id="5764289at2"/>
<feature type="chain" id="PRO_5024354091" evidence="1">
    <location>
        <begin position="19"/>
        <end position="338"/>
    </location>
</feature>
<reference evidence="2 3" key="1">
    <citation type="submission" date="2017-12" db="EMBL/GenBank/DDBJ databases">
        <authorList>
            <person name="Paulsen S."/>
            <person name="Gram L.K."/>
        </authorList>
    </citation>
    <scope>NUCLEOTIDE SEQUENCE [LARGE SCALE GENOMIC DNA]</scope>
    <source>
        <strain evidence="2 3">S2231</strain>
    </source>
</reference>
<dbReference type="EMBL" id="PNCL01000016">
    <property type="protein sequence ID" value="TMP61444.1"/>
    <property type="molecule type" value="Genomic_DNA"/>
</dbReference>
<evidence type="ECO:0000313" key="3">
    <source>
        <dbReference type="Proteomes" id="UP000307706"/>
    </source>
</evidence>
<sequence>MYKVISFLILLLPVTTVANLDPKTAENEYLLQQAQYYLSSDPTKSLRILSDDLTLSQLTTKQKIQWYLLNTRAAIVTNQLNNGYASLEQLFLLNEHPFFYEKLPSILSMTGVWLRKSSYINDAETTFTCALKQPSSLNQQMGLKISLAIIARHQANYIRAKALYKEAYQIAEKLKNERALATIANNLGVLALDNGKLTQANGYFRKALAGHQLQAKKPGHINAGINLLFVFLLQKQFINYQRLYDPIAKLVESFPDQPKRTYLLWVNSGYQATQGKLISQQLRAQLITEFDQLESEGLKRLIHKHLAPSLNIVLKLPAQQASKTFNAPWFKQVKLCNW</sequence>
<protein>
    <submittedName>
        <fullName evidence="2">Tetratricopeptide repeat-containing protein</fullName>
    </submittedName>
</protein>
<dbReference type="RefSeq" id="WP_138595460.1">
    <property type="nucleotide sequence ID" value="NZ_PNCK01000018.1"/>
</dbReference>
<gene>
    <name evidence="2" type="ORF">CWB96_03940</name>
</gene>
<organism evidence="2 3">
    <name type="scientific">Pseudoalteromonas citrea</name>
    <dbReference type="NCBI Taxonomy" id="43655"/>
    <lineage>
        <taxon>Bacteria</taxon>
        <taxon>Pseudomonadati</taxon>
        <taxon>Pseudomonadota</taxon>
        <taxon>Gammaproteobacteria</taxon>
        <taxon>Alteromonadales</taxon>
        <taxon>Pseudoalteromonadaceae</taxon>
        <taxon>Pseudoalteromonas</taxon>
    </lineage>
</organism>
<feature type="signal peptide" evidence="1">
    <location>
        <begin position="1"/>
        <end position="18"/>
    </location>
</feature>
<reference evidence="3" key="2">
    <citation type="submission" date="2019-06" db="EMBL/GenBank/DDBJ databases">
        <title>Co-occurence of chitin degradation, pigmentation and bioactivity in marine Pseudoalteromonas.</title>
        <authorList>
            <person name="Sonnenschein E.C."/>
            <person name="Bech P.K."/>
        </authorList>
    </citation>
    <scope>NUCLEOTIDE SEQUENCE [LARGE SCALE GENOMIC DNA]</scope>
    <source>
        <strain evidence="3">S2231</strain>
    </source>
</reference>
<comment type="caution">
    <text evidence="2">The sequence shown here is derived from an EMBL/GenBank/DDBJ whole genome shotgun (WGS) entry which is preliminary data.</text>
</comment>
<dbReference type="SUPFAM" id="SSF48452">
    <property type="entry name" value="TPR-like"/>
    <property type="match status" value="1"/>
</dbReference>
<evidence type="ECO:0000313" key="2">
    <source>
        <dbReference type="EMBL" id="TMP61444.1"/>
    </source>
</evidence>